<dbReference type="AlphaFoldDB" id="A0A0G0SI81"/>
<evidence type="ECO:0000313" key="2">
    <source>
        <dbReference type="Proteomes" id="UP000034539"/>
    </source>
</evidence>
<dbReference type="GO" id="GO:0005737">
    <property type="term" value="C:cytoplasm"/>
    <property type="evidence" value="ECO:0007669"/>
    <property type="project" value="TreeGrafter"/>
</dbReference>
<dbReference type="PANTHER" id="PTHR48100:SF59">
    <property type="entry name" value="ADENOSYLCOBALAMIN_ALPHA-RIBAZOLE PHOSPHATASE"/>
    <property type="match status" value="1"/>
</dbReference>
<dbReference type="InterPro" id="IPR050275">
    <property type="entry name" value="PGM_Phosphatase"/>
</dbReference>
<comment type="caution">
    <text evidence="1">The sequence shown here is derived from an EMBL/GenBank/DDBJ whole genome shotgun (WGS) entry which is preliminary data.</text>
</comment>
<dbReference type="Gene3D" id="3.40.50.1240">
    <property type="entry name" value="Phosphoglycerate mutase-like"/>
    <property type="match status" value="1"/>
</dbReference>
<dbReference type="CDD" id="cd07067">
    <property type="entry name" value="HP_PGM_like"/>
    <property type="match status" value="1"/>
</dbReference>
<dbReference type="Proteomes" id="UP000034539">
    <property type="component" value="Unassembled WGS sequence"/>
</dbReference>
<name>A0A0G0SI81_9BACT</name>
<protein>
    <submittedName>
        <fullName evidence="1">Phosphoglycerate mutase</fullName>
    </submittedName>
</protein>
<dbReference type="EMBL" id="LBXN01000002">
    <property type="protein sequence ID" value="KKR34385.1"/>
    <property type="molecule type" value="Genomic_DNA"/>
</dbReference>
<dbReference type="PANTHER" id="PTHR48100">
    <property type="entry name" value="BROAD-SPECIFICITY PHOSPHATASE YOR283W-RELATED"/>
    <property type="match status" value="1"/>
</dbReference>
<dbReference type="InterPro" id="IPR029033">
    <property type="entry name" value="His_PPase_superfam"/>
</dbReference>
<dbReference type="SMART" id="SM00855">
    <property type="entry name" value="PGAM"/>
    <property type="match status" value="1"/>
</dbReference>
<organism evidence="1 2">
    <name type="scientific">Candidatus Gottesmanbacteria bacterium GW2011_GWC2_39_8</name>
    <dbReference type="NCBI Taxonomy" id="1618450"/>
    <lineage>
        <taxon>Bacteria</taxon>
        <taxon>Candidatus Gottesmaniibacteriota</taxon>
    </lineage>
</organism>
<gene>
    <name evidence="1" type="ORF">UT63_C0002G0030</name>
</gene>
<evidence type="ECO:0000313" key="1">
    <source>
        <dbReference type="EMBL" id="KKR34385.1"/>
    </source>
</evidence>
<dbReference type="InterPro" id="IPR013078">
    <property type="entry name" value="His_Pase_superF_clade-1"/>
</dbReference>
<proteinExistence type="predicted"/>
<sequence length="185" mass="21185">MTDKKTTVYFIRHGEVDNPRQVLYGRLPGFGITERGQSEVEETGKILKPENIKVLFSSPLKRTIDSAKILGPIIGIKPVISKLLLEAHFPPSVLGMPLVDFWKIEPAIYSDFYYKIGMEKPEEILARMEKFVSYVKSNYPDERVAAVSSADTILILKAKIEGKEWNWDYKKRNMMKTGSFLKLEI</sequence>
<reference evidence="1 2" key="1">
    <citation type="journal article" date="2015" name="Nature">
        <title>rRNA introns, odd ribosomes, and small enigmatic genomes across a large radiation of phyla.</title>
        <authorList>
            <person name="Brown C.T."/>
            <person name="Hug L.A."/>
            <person name="Thomas B.C."/>
            <person name="Sharon I."/>
            <person name="Castelle C.J."/>
            <person name="Singh A."/>
            <person name="Wilkins M.J."/>
            <person name="Williams K.H."/>
            <person name="Banfield J.F."/>
        </authorList>
    </citation>
    <scope>NUCLEOTIDE SEQUENCE [LARGE SCALE GENOMIC DNA]</scope>
</reference>
<dbReference type="GO" id="GO:0016791">
    <property type="term" value="F:phosphatase activity"/>
    <property type="evidence" value="ECO:0007669"/>
    <property type="project" value="TreeGrafter"/>
</dbReference>
<dbReference type="SUPFAM" id="SSF53254">
    <property type="entry name" value="Phosphoglycerate mutase-like"/>
    <property type="match status" value="1"/>
</dbReference>
<dbReference type="Pfam" id="PF00300">
    <property type="entry name" value="His_Phos_1"/>
    <property type="match status" value="1"/>
</dbReference>
<accession>A0A0G0SI81</accession>